<accession>A0A438IT82</accession>
<name>A0A438IT82_VITVI</name>
<reference evidence="1 2" key="1">
    <citation type="journal article" date="2018" name="PLoS Genet.">
        <title>Population sequencing reveals clonal diversity and ancestral inbreeding in the grapevine cultivar Chardonnay.</title>
        <authorList>
            <person name="Roach M.J."/>
            <person name="Johnson D.L."/>
            <person name="Bohlmann J."/>
            <person name="van Vuuren H.J."/>
            <person name="Jones S.J."/>
            <person name="Pretorius I.S."/>
            <person name="Schmidt S.A."/>
            <person name="Borneman A.R."/>
        </authorList>
    </citation>
    <scope>NUCLEOTIDE SEQUENCE [LARGE SCALE GENOMIC DNA]</scope>
    <source>
        <strain evidence="2">cv. Chardonnay</strain>
        <tissue evidence="1">Leaf</tissue>
    </source>
</reference>
<organism evidence="1 2">
    <name type="scientific">Vitis vinifera</name>
    <name type="common">Grape</name>
    <dbReference type="NCBI Taxonomy" id="29760"/>
    <lineage>
        <taxon>Eukaryota</taxon>
        <taxon>Viridiplantae</taxon>
        <taxon>Streptophyta</taxon>
        <taxon>Embryophyta</taxon>
        <taxon>Tracheophyta</taxon>
        <taxon>Spermatophyta</taxon>
        <taxon>Magnoliopsida</taxon>
        <taxon>eudicotyledons</taxon>
        <taxon>Gunneridae</taxon>
        <taxon>Pentapetalae</taxon>
        <taxon>rosids</taxon>
        <taxon>Vitales</taxon>
        <taxon>Vitaceae</taxon>
        <taxon>Viteae</taxon>
        <taxon>Vitis</taxon>
    </lineage>
</organism>
<protein>
    <recommendedName>
        <fullName evidence="3">Gypsy retrotransposon integrase-like protein 1</fullName>
    </recommendedName>
</protein>
<dbReference type="Proteomes" id="UP000288805">
    <property type="component" value="Unassembled WGS sequence"/>
</dbReference>
<evidence type="ECO:0000313" key="2">
    <source>
        <dbReference type="Proteomes" id="UP000288805"/>
    </source>
</evidence>
<sequence length="135" mass="15546">MPFIASERVHDVAHAGVGWMHPIANYLRTGEVLEDGKQAYKLRIKAIRFTLINNQLYKRFDQCQKNATIPRLPSDYLNPEVNPWSFAQWGMVIVDPLPIDTAKKKLLLVATNYLSKWVEAEAYANIKDKDITKFI</sequence>
<proteinExistence type="predicted"/>
<dbReference type="AlphaFoldDB" id="A0A438IT82"/>
<comment type="caution">
    <text evidence="1">The sequence shown here is derived from an EMBL/GenBank/DDBJ whole genome shotgun (WGS) entry which is preliminary data.</text>
</comment>
<dbReference type="EMBL" id="QGNW01000085">
    <property type="protein sequence ID" value="RVW99825.1"/>
    <property type="molecule type" value="Genomic_DNA"/>
</dbReference>
<gene>
    <name evidence="1" type="ORF">CK203_029306</name>
</gene>
<evidence type="ECO:0008006" key="3">
    <source>
        <dbReference type="Google" id="ProtNLM"/>
    </source>
</evidence>
<evidence type="ECO:0000313" key="1">
    <source>
        <dbReference type="EMBL" id="RVW99825.1"/>
    </source>
</evidence>